<dbReference type="Proteomes" id="UP001169069">
    <property type="component" value="Unassembled WGS sequence"/>
</dbReference>
<proteinExistence type="predicted"/>
<sequence length="73" mass="8186">MPDESTLICYCHDVTLGQLAKYIKENKINTIQEILDDTDFVCGDTCESCWEDGYNNDGLSIAMAIGMVKRGYI</sequence>
<protein>
    <submittedName>
        <fullName evidence="1">(2Fe-2S)-binding protein</fullName>
    </submittedName>
</protein>
<gene>
    <name evidence="1" type="ORF">PGH07_09365</name>
</gene>
<keyword evidence="2" id="KW-1185">Reference proteome</keyword>
<dbReference type="RefSeq" id="WP_289414186.1">
    <property type="nucleotide sequence ID" value="NZ_JAQIBD010000003.1"/>
</dbReference>
<comment type="caution">
    <text evidence="1">The sequence shown here is derived from an EMBL/GenBank/DDBJ whole genome shotgun (WGS) entry which is preliminary data.</text>
</comment>
<evidence type="ECO:0000313" key="1">
    <source>
        <dbReference type="EMBL" id="MDM5272386.1"/>
    </source>
</evidence>
<dbReference type="Gene3D" id="1.10.10.1100">
    <property type="entry name" value="BFD-like [2Fe-2S]-binding domain"/>
    <property type="match status" value="1"/>
</dbReference>
<evidence type="ECO:0000313" key="2">
    <source>
        <dbReference type="Proteomes" id="UP001169069"/>
    </source>
</evidence>
<name>A0ABT7R007_9BACT</name>
<dbReference type="InterPro" id="IPR041854">
    <property type="entry name" value="BFD-like_2Fe2S-bd_dom_sf"/>
</dbReference>
<dbReference type="EMBL" id="JAQIBD010000003">
    <property type="protein sequence ID" value="MDM5272386.1"/>
    <property type="molecule type" value="Genomic_DNA"/>
</dbReference>
<accession>A0ABT7R007</accession>
<reference evidence="1" key="1">
    <citation type="submission" date="2023-01" db="EMBL/GenBank/DDBJ databases">
        <title>Sulfurovum sp. zt1-1 genome assembly.</title>
        <authorList>
            <person name="Wang J."/>
        </authorList>
    </citation>
    <scope>NUCLEOTIDE SEQUENCE</scope>
    <source>
        <strain evidence="1">Zt1-1</strain>
    </source>
</reference>
<organism evidence="1 2">
    <name type="scientific">Sulfurovum zhangzhouensis</name>
    <dbReference type="NCBI Taxonomy" id="3019067"/>
    <lineage>
        <taxon>Bacteria</taxon>
        <taxon>Pseudomonadati</taxon>
        <taxon>Campylobacterota</taxon>
        <taxon>Epsilonproteobacteria</taxon>
        <taxon>Campylobacterales</taxon>
        <taxon>Sulfurovaceae</taxon>
        <taxon>Sulfurovum</taxon>
    </lineage>
</organism>